<dbReference type="InterPro" id="IPR039515">
    <property type="entry name" value="NOT4_mRING-HC-C4C4"/>
</dbReference>
<dbReference type="GO" id="GO:0061630">
    <property type="term" value="F:ubiquitin protein ligase activity"/>
    <property type="evidence" value="ECO:0007669"/>
    <property type="project" value="UniProtKB-EC"/>
</dbReference>
<comment type="catalytic activity">
    <reaction evidence="1">
        <text>S-ubiquitinyl-[E2 ubiquitin-conjugating enzyme]-L-cysteine + [acceptor protein]-L-lysine = [E2 ubiquitin-conjugating enzyme]-L-cysteine + N(6)-ubiquitinyl-[acceptor protein]-L-lysine.</text>
        <dbReference type="EC" id="2.3.2.27"/>
    </reaction>
</comment>
<evidence type="ECO:0000256" key="18">
    <source>
        <dbReference type="ARBA" id="ARBA00057081"/>
    </source>
</evidence>
<keyword evidence="12" id="KW-0833">Ubl conjugation pathway</keyword>
<comment type="caution">
    <text evidence="30">The sequence shown here is derived from an EMBL/GenBank/DDBJ whole genome shotgun (WGS) entry which is preliminary data.</text>
</comment>
<evidence type="ECO:0000256" key="21">
    <source>
        <dbReference type="ARBA" id="ARBA00075062"/>
    </source>
</evidence>
<evidence type="ECO:0000256" key="16">
    <source>
        <dbReference type="ARBA" id="ARBA00023054"/>
    </source>
</evidence>
<evidence type="ECO:0000256" key="25">
    <source>
        <dbReference type="PROSITE-ProRule" id="PRU00175"/>
    </source>
</evidence>
<evidence type="ECO:0000256" key="10">
    <source>
        <dbReference type="ARBA" id="ARBA00022723"/>
    </source>
</evidence>
<dbReference type="GO" id="GO:0030014">
    <property type="term" value="C:CCR4-NOT complex"/>
    <property type="evidence" value="ECO:0007669"/>
    <property type="project" value="InterPro"/>
</dbReference>
<feature type="domain" description="RING-type" evidence="28">
    <location>
        <begin position="13"/>
        <end position="56"/>
    </location>
</feature>
<accession>A0A8S1FB89</accession>
<evidence type="ECO:0000259" key="29">
    <source>
        <dbReference type="PROSITE" id="PS50102"/>
    </source>
</evidence>
<dbReference type="Gene3D" id="3.30.40.10">
    <property type="entry name" value="Zinc/RING finger domain, C3HC4 (zinc finger)"/>
    <property type="match status" value="1"/>
</dbReference>
<evidence type="ECO:0000256" key="15">
    <source>
        <dbReference type="ARBA" id="ARBA00022884"/>
    </source>
</evidence>
<evidence type="ECO:0000256" key="23">
    <source>
        <dbReference type="ARBA" id="ARBA00083547"/>
    </source>
</evidence>
<keyword evidence="14" id="KW-0832">Ubl conjugation</keyword>
<evidence type="ECO:0000256" key="26">
    <source>
        <dbReference type="PROSITE-ProRule" id="PRU00176"/>
    </source>
</evidence>
<dbReference type="PANTHER" id="PTHR12603">
    <property type="entry name" value="CCR4-NOT TRANSCRIPTION COMPLEX RELATED"/>
    <property type="match status" value="1"/>
</dbReference>
<dbReference type="SMART" id="SM00361">
    <property type="entry name" value="RRM_1"/>
    <property type="match status" value="1"/>
</dbReference>
<dbReference type="EC" id="2.3.2.27" evidence="5"/>
<evidence type="ECO:0000256" key="4">
    <source>
        <dbReference type="ARBA" id="ARBA00004906"/>
    </source>
</evidence>
<evidence type="ECO:0000259" key="28">
    <source>
        <dbReference type="PROSITE" id="PS50089"/>
    </source>
</evidence>
<dbReference type="SUPFAM" id="SSF57850">
    <property type="entry name" value="RING/U-box"/>
    <property type="match status" value="1"/>
</dbReference>
<evidence type="ECO:0000256" key="17">
    <source>
        <dbReference type="ARBA" id="ARBA00023242"/>
    </source>
</evidence>
<dbReference type="CDD" id="cd16618">
    <property type="entry name" value="mRING-HC-C4C4_CNOT4"/>
    <property type="match status" value="1"/>
</dbReference>
<dbReference type="SUPFAM" id="SSF54928">
    <property type="entry name" value="RNA-binding domain, RBD"/>
    <property type="match status" value="1"/>
</dbReference>
<keyword evidence="31" id="KW-1185">Reference proteome</keyword>
<evidence type="ECO:0000256" key="1">
    <source>
        <dbReference type="ARBA" id="ARBA00000900"/>
    </source>
</evidence>
<feature type="compositionally biased region" description="Polar residues" evidence="27">
    <location>
        <begin position="782"/>
        <end position="791"/>
    </location>
</feature>
<dbReference type="AlphaFoldDB" id="A0A8S1FB89"/>
<dbReference type="OrthoDB" id="1923159at2759"/>
<dbReference type="Gene3D" id="3.30.70.330">
    <property type="match status" value="1"/>
</dbReference>
<dbReference type="InterPro" id="IPR001841">
    <property type="entry name" value="Znf_RING"/>
</dbReference>
<feature type="domain" description="RRM" evidence="29">
    <location>
        <begin position="108"/>
        <end position="194"/>
    </location>
</feature>
<dbReference type="PROSITE" id="PS50102">
    <property type="entry name" value="RRM"/>
    <property type="match status" value="1"/>
</dbReference>
<comment type="subunit">
    <text evidence="19">Interacts with CNOT1 via its C-terminus but does not stably associate with the CCR4-NOT complex. Interacts (via RING domain) with UBE2D2. Interacts with ABCE1, PINK1 and PELO.</text>
</comment>
<comment type="function">
    <text evidence="18">Has E3 ubiquitin ligase activity, promoting ubiquitination and degradation of target proteins. Involved in activation of the JAK/STAT pathway. Catalyzes ubiquitination of methylated RBM15. Plays a role in quality control of translation of mitochondrial outer membrane-localized mRNA. As part of the PINK1-regulated signaling, upon mitochondria damage, ubiquitinates ABCE1 and thereby recruits autophagy receptors to the mitochondrial outer membrane to initiate mitophagy.</text>
</comment>
<evidence type="ECO:0000256" key="3">
    <source>
        <dbReference type="ARBA" id="ARBA00004496"/>
    </source>
</evidence>
<dbReference type="GO" id="GO:0005829">
    <property type="term" value="C:cytosol"/>
    <property type="evidence" value="ECO:0007669"/>
    <property type="project" value="UniProtKB-ARBA"/>
</dbReference>
<reference evidence="30 31" key="1">
    <citation type="submission" date="2020-04" db="EMBL/GenBank/DDBJ databases">
        <authorList>
            <person name="Laetsch R D."/>
            <person name="Stevens L."/>
            <person name="Kumar S."/>
            <person name="Blaxter L. M."/>
        </authorList>
    </citation>
    <scope>NUCLEOTIDE SEQUENCE [LARGE SCALE GENOMIC DNA]</scope>
</reference>
<keyword evidence="15 26" id="KW-0694">RNA-binding</keyword>
<keyword evidence="13" id="KW-0862">Zinc</keyword>
<feature type="region of interest" description="Disordered" evidence="27">
    <location>
        <begin position="284"/>
        <end position="411"/>
    </location>
</feature>
<dbReference type="InterPro" id="IPR034261">
    <property type="entry name" value="CNOT4_RRM"/>
</dbReference>
<dbReference type="GO" id="GO:0008270">
    <property type="term" value="F:zinc ion binding"/>
    <property type="evidence" value="ECO:0007669"/>
    <property type="project" value="UniProtKB-KW"/>
</dbReference>
<dbReference type="PROSITE" id="PS50089">
    <property type="entry name" value="ZF_RING_2"/>
    <property type="match status" value="1"/>
</dbReference>
<evidence type="ECO:0000256" key="9">
    <source>
        <dbReference type="ARBA" id="ARBA00022679"/>
    </source>
</evidence>
<evidence type="ECO:0000256" key="12">
    <source>
        <dbReference type="ARBA" id="ARBA00022786"/>
    </source>
</evidence>
<feature type="region of interest" description="Disordered" evidence="27">
    <location>
        <begin position="774"/>
        <end position="804"/>
    </location>
</feature>
<dbReference type="GO" id="GO:0005634">
    <property type="term" value="C:nucleus"/>
    <property type="evidence" value="ECO:0007669"/>
    <property type="project" value="UniProtKB-SubCell"/>
</dbReference>
<proteinExistence type="predicted"/>
<keyword evidence="16" id="KW-0175">Coiled coil</keyword>
<dbReference type="InterPro" id="IPR012677">
    <property type="entry name" value="Nucleotide-bd_a/b_plait_sf"/>
</dbReference>
<evidence type="ECO:0000256" key="22">
    <source>
        <dbReference type="ARBA" id="ARBA00077837"/>
    </source>
</evidence>
<keyword evidence="17" id="KW-0539">Nucleus</keyword>
<evidence type="ECO:0000313" key="30">
    <source>
        <dbReference type="EMBL" id="CAB3409829.1"/>
    </source>
</evidence>
<comment type="pathway">
    <text evidence="4">Protein modification; protein ubiquitination.</text>
</comment>
<dbReference type="FunFam" id="3.30.40.10:FF:000006">
    <property type="entry name" value="CCR4-NOT transcription complex subunit 4"/>
    <property type="match status" value="1"/>
</dbReference>
<dbReference type="InterPro" id="IPR000504">
    <property type="entry name" value="RRM_dom"/>
</dbReference>
<evidence type="ECO:0000256" key="8">
    <source>
        <dbReference type="ARBA" id="ARBA00022553"/>
    </source>
</evidence>
<sequence>MSTSSDDHSDKECPLCMEVLELDDIDFYPCKCEYQICRFCWHRIRTDENGLCPACRQPYPEDPVNFKPLSSSDVQRHKNEKRMKKQAEKMRISETRQHLANYRVLQKNLVYVVGLSTRVADPETLKKPEYFGRFGKILKVVTSIAPSVYPHQHLPPSHTAYVTYKKVEEALRAIQGVNNSYLDGRLVKASLGTTKYCSSFLQSRKCFKPECMYLHENADPEISFTKDDMHAGKHTEYEKKLIETVLNRPPPPTPTVANIIEKSITLSKPAPKPAQPKTISQWEAANDGGDEMDDAAESNEDAGERLDDVRAGSSPQNNSPSKSPRDAPDNTSCKSNDSASVEDPAPSNVSTPAVKGRRSNASARDRQWSERDEFSVAQSHSPPTDPEANDADDNNINRLDEMMSKLSHNDNDDFNSFFGVPAPAEHNEAPAPLVNWQTLLGLAPAAPFPAPEPENLFSSLAWPPSTATQSSLSTTTKRLAPSPPPGLARFASEDDLGFDPFAESSKGLSALLQEEQEQPRHNHMPVFQPTSLTQFLMQNHVPHQQQQQQEQGKSSLMHALHQQQQQQQQAALLQQQQQQSQVPFGQPPSSMASLWQSSVQSMFSNNYSAQSQLASRMQQQQQSNFDPFSSSLSLQFLQQQQQQLAQQQQQQQNPQPNSFFQEMVAARNAAANTSMFSHFQQPHQSQQQQQQHHHHDMFGIAPPPGLPARPSASATQQMHHQFLFGAGSTQQQQQQQQQQSQQQSNQSSSQSMQEMFKALLPNVNVRFMDDSTMSRLSHENSLRSNGQNHNNVLPPPGFSSVLNP</sequence>
<feature type="compositionally biased region" description="Low complexity" evidence="27">
    <location>
        <begin position="465"/>
        <end position="476"/>
    </location>
</feature>
<feature type="compositionally biased region" description="Polar residues" evidence="27">
    <location>
        <begin position="580"/>
        <end position="592"/>
    </location>
</feature>
<evidence type="ECO:0000256" key="27">
    <source>
        <dbReference type="SAM" id="MobiDB-lite"/>
    </source>
</evidence>
<dbReference type="InterPro" id="IPR003954">
    <property type="entry name" value="RRM_euk-type"/>
</dbReference>
<keyword evidence="8" id="KW-0597">Phosphoprotein</keyword>
<dbReference type="InterPro" id="IPR035979">
    <property type="entry name" value="RBD_domain_sf"/>
</dbReference>
<feature type="compositionally biased region" description="Low complexity" evidence="27">
    <location>
        <begin position="730"/>
        <end position="753"/>
    </location>
</feature>
<feature type="region of interest" description="Disordered" evidence="27">
    <location>
        <begin position="540"/>
        <end position="592"/>
    </location>
</feature>
<organism evidence="30 31">
    <name type="scientific">Caenorhabditis bovis</name>
    <dbReference type="NCBI Taxonomy" id="2654633"/>
    <lineage>
        <taxon>Eukaryota</taxon>
        <taxon>Metazoa</taxon>
        <taxon>Ecdysozoa</taxon>
        <taxon>Nematoda</taxon>
        <taxon>Chromadorea</taxon>
        <taxon>Rhabditida</taxon>
        <taxon>Rhabditina</taxon>
        <taxon>Rhabditomorpha</taxon>
        <taxon>Rhabditoidea</taxon>
        <taxon>Rhabditidae</taxon>
        <taxon>Peloderinae</taxon>
        <taxon>Caenorhabditis</taxon>
    </lineage>
</organism>
<feature type="compositionally biased region" description="Low complexity" evidence="27">
    <location>
        <begin position="313"/>
        <end position="322"/>
    </location>
</feature>
<gene>
    <name evidence="30" type="ORF">CBOVIS_LOCUS11432</name>
</gene>
<dbReference type="PANTHER" id="PTHR12603:SF0">
    <property type="entry name" value="CCR4-NOT TRANSCRIPTION COMPLEX SUBUNIT 4"/>
    <property type="match status" value="1"/>
</dbReference>
<keyword evidence="11 25" id="KW-0863">Zinc-finger</keyword>
<feature type="compositionally biased region" description="Polar residues" evidence="27">
    <location>
        <begin position="329"/>
        <end position="339"/>
    </location>
</feature>
<dbReference type="InterPro" id="IPR013083">
    <property type="entry name" value="Znf_RING/FYVE/PHD"/>
</dbReference>
<keyword evidence="10" id="KW-0479">Metal-binding</keyword>
<evidence type="ECO:0000256" key="24">
    <source>
        <dbReference type="ARBA" id="ARBA00083942"/>
    </source>
</evidence>
<dbReference type="Pfam" id="PF00076">
    <property type="entry name" value="RRM_1"/>
    <property type="match status" value="1"/>
</dbReference>
<name>A0A8S1FB89_9PELO</name>
<evidence type="ECO:0000313" key="31">
    <source>
        <dbReference type="Proteomes" id="UP000494206"/>
    </source>
</evidence>
<dbReference type="CDD" id="cd12438">
    <property type="entry name" value="RRM_CNOT4"/>
    <property type="match status" value="1"/>
</dbReference>
<comment type="subcellular location">
    <subcellularLocation>
        <location evidence="3">Cytoplasm</location>
    </subcellularLocation>
    <subcellularLocation>
        <location evidence="2">Nucleus</location>
    </subcellularLocation>
</comment>
<evidence type="ECO:0000256" key="2">
    <source>
        <dbReference type="ARBA" id="ARBA00004123"/>
    </source>
</evidence>
<feature type="compositionally biased region" description="Low complexity" evidence="27">
    <location>
        <begin position="677"/>
        <end position="690"/>
    </location>
</feature>
<evidence type="ECO:0000256" key="20">
    <source>
        <dbReference type="ARBA" id="ARBA00071435"/>
    </source>
</evidence>
<feature type="compositionally biased region" description="Low complexity" evidence="27">
    <location>
        <begin position="562"/>
        <end position="579"/>
    </location>
</feature>
<evidence type="ECO:0000256" key="19">
    <source>
        <dbReference type="ARBA" id="ARBA00062432"/>
    </source>
</evidence>
<feature type="compositionally biased region" description="Acidic residues" evidence="27">
    <location>
        <begin position="288"/>
        <end position="301"/>
    </location>
</feature>
<keyword evidence="9" id="KW-0808">Transferase</keyword>
<evidence type="ECO:0000256" key="11">
    <source>
        <dbReference type="ARBA" id="ARBA00022771"/>
    </source>
</evidence>
<keyword evidence="7" id="KW-0963">Cytoplasm</keyword>
<dbReference type="Pfam" id="PF14570">
    <property type="entry name" value="zf-RING_4"/>
    <property type="match status" value="1"/>
</dbReference>
<protein>
    <recommendedName>
        <fullName evidence="20">CCR4-NOT transcription complex subunit 4</fullName>
        <ecNumber evidence="5">2.3.2.27</ecNumber>
    </recommendedName>
    <alternativeName>
        <fullName evidence="23">CCR4-associated factor 4</fullName>
    </alternativeName>
    <alternativeName>
        <fullName evidence="24">E3 ubiquitin-protein ligase CNOT4</fullName>
    </alternativeName>
    <alternativeName>
        <fullName evidence="21">Potential transcriptional repressor NOT4Hp</fullName>
    </alternativeName>
    <alternativeName>
        <fullName evidence="22">RING-type E3 ubiquitin transferase CNOT4</fullName>
    </alternativeName>
</protein>
<keyword evidence="6" id="KW-0488">Methylation</keyword>
<feature type="compositionally biased region" description="Basic and acidic residues" evidence="27">
    <location>
        <begin position="363"/>
        <end position="374"/>
    </location>
</feature>
<dbReference type="InterPro" id="IPR039780">
    <property type="entry name" value="Mot2"/>
</dbReference>
<feature type="compositionally biased region" description="Basic and acidic residues" evidence="27">
    <location>
        <begin position="398"/>
        <end position="411"/>
    </location>
</feature>
<dbReference type="GO" id="GO:0016567">
    <property type="term" value="P:protein ubiquitination"/>
    <property type="evidence" value="ECO:0007669"/>
    <property type="project" value="TreeGrafter"/>
</dbReference>
<dbReference type="EMBL" id="CADEPM010000009">
    <property type="protein sequence ID" value="CAB3409829.1"/>
    <property type="molecule type" value="Genomic_DNA"/>
</dbReference>
<evidence type="ECO:0000256" key="13">
    <source>
        <dbReference type="ARBA" id="ARBA00022833"/>
    </source>
</evidence>
<evidence type="ECO:0000256" key="5">
    <source>
        <dbReference type="ARBA" id="ARBA00012483"/>
    </source>
</evidence>
<dbReference type="Proteomes" id="UP000494206">
    <property type="component" value="Unassembled WGS sequence"/>
</dbReference>
<evidence type="ECO:0000256" key="7">
    <source>
        <dbReference type="ARBA" id="ARBA00022490"/>
    </source>
</evidence>
<dbReference type="GO" id="GO:0003723">
    <property type="term" value="F:RNA binding"/>
    <property type="evidence" value="ECO:0007669"/>
    <property type="project" value="UniProtKB-UniRule"/>
</dbReference>
<feature type="region of interest" description="Disordered" evidence="27">
    <location>
        <begin position="677"/>
        <end position="753"/>
    </location>
</feature>
<feature type="region of interest" description="Disordered" evidence="27">
    <location>
        <begin position="462"/>
        <end position="502"/>
    </location>
</feature>
<evidence type="ECO:0000256" key="14">
    <source>
        <dbReference type="ARBA" id="ARBA00022843"/>
    </source>
</evidence>
<evidence type="ECO:0000256" key="6">
    <source>
        <dbReference type="ARBA" id="ARBA00022481"/>
    </source>
</evidence>
<dbReference type="FunFam" id="3.30.70.330:FF:000044">
    <property type="entry name" value="Putative ccr4-not transcription complex subunit 4"/>
    <property type="match status" value="1"/>
</dbReference>